<dbReference type="InterPro" id="IPR036412">
    <property type="entry name" value="HAD-like_sf"/>
</dbReference>
<dbReference type="InterPro" id="IPR051540">
    <property type="entry name" value="S-2-haloacid_dehalogenase"/>
</dbReference>
<name>H5XIB5_9PSEU</name>
<sequence>MSGGCAVFDRRPVLVFDADDTLWECNVVFERAIDDFCGWQARPGLDAADVRELLVEVERANTARHGYGASVFLRSLGDCLERIHQRPATPEERDHLRRLAEAVLDCRIELIPDVAETLGTLQERYPLLLLTKGATDDQWRKLDHSGLRGYFQAVHVVREKDATTYSWLAERYGLDPASTWMVGNSPASDILPALAVGMGAVYVPNDNTWVLEHAELDPDAERLVTLERFGQLLDHF</sequence>
<dbReference type="SUPFAM" id="SSF56784">
    <property type="entry name" value="HAD-like"/>
    <property type="match status" value="1"/>
</dbReference>
<dbReference type="SFLD" id="SFLDS00003">
    <property type="entry name" value="Haloacid_Dehalogenase"/>
    <property type="match status" value="1"/>
</dbReference>
<keyword evidence="3" id="KW-1185">Reference proteome</keyword>
<dbReference type="PANTHER" id="PTHR43316:SF8">
    <property type="entry name" value="HAD FAMILY HYDROLASE"/>
    <property type="match status" value="1"/>
</dbReference>
<accession>H5XIB5</accession>
<evidence type="ECO:0000313" key="3">
    <source>
        <dbReference type="Proteomes" id="UP000002791"/>
    </source>
</evidence>
<dbReference type="EMBL" id="CM001440">
    <property type="protein sequence ID" value="EHR61743.1"/>
    <property type="molecule type" value="Genomic_DNA"/>
</dbReference>
<dbReference type="AlphaFoldDB" id="H5XIB5"/>
<organism evidence="2 3">
    <name type="scientific">Saccharomonospora cyanea NA-134</name>
    <dbReference type="NCBI Taxonomy" id="882082"/>
    <lineage>
        <taxon>Bacteria</taxon>
        <taxon>Bacillati</taxon>
        <taxon>Actinomycetota</taxon>
        <taxon>Actinomycetes</taxon>
        <taxon>Pseudonocardiales</taxon>
        <taxon>Pseudonocardiaceae</taxon>
        <taxon>Saccharomonospora</taxon>
    </lineage>
</organism>
<dbReference type="InterPro" id="IPR023198">
    <property type="entry name" value="PGP-like_dom2"/>
</dbReference>
<keyword evidence="1 2" id="KW-0378">Hydrolase</keyword>
<proteinExistence type="predicted"/>
<evidence type="ECO:0000313" key="2">
    <source>
        <dbReference type="EMBL" id="EHR61743.1"/>
    </source>
</evidence>
<dbReference type="GO" id="GO:0016787">
    <property type="term" value="F:hydrolase activity"/>
    <property type="evidence" value="ECO:0007669"/>
    <property type="project" value="UniProtKB-KW"/>
</dbReference>
<dbReference type="Pfam" id="PF00702">
    <property type="entry name" value="Hydrolase"/>
    <property type="match status" value="1"/>
</dbReference>
<gene>
    <name evidence="2" type="ORF">SaccyDRAFT_2900</name>
</gene>
<dbReference type="PANTHER" id="PTHR43316">
    <property type="entry name" value="HYDROLASE, HALOACID DELAHOGENASE-RELATED"/>
    <property type="match status" value="1"/>
</dbReference>
<reference evidence="2 3" key="1">
    <citation type="submission" date="2011-11" db="EMBL/GenBank/DDBJ databases">
        <title>The Noncontiguous Finished sequence of Saccharomonospora cyanea NA-134.</title>
        <authorList>
            <consortium name="US DOE Joint Genome Institute"/>
            <person name="Lucas S."/>
            <person name="Han J."/>
            <person name="Lapidus A."/>
            <person name="Cheng J.-F."/>
            <person name="Goodwin L."/>
            <person name="Pitluck S."/>
            <person name="Peters L."/>
            <person name="Ovchinnikova G."/>
            <person name="Lu M."/>
            <person name="Detter J.C."/>
            <person name="Han C."/>
            <person name="Tapia R."/>
            <person name="Land M."/>
            <person name="Hauser L."/>
            <person name="Kyrpides N."/>
            <person name="Ivanova N."/>
            <person name="Pagani I."/>
            <person name="Brambilla E.-M."/>
            <person name="Klenk H.-P."/>
            <person name="Woyke T."/>
        </authorList>
    </citation>
    <scope>NUCLEOTIDE SEQUENCE [LARGE SCALE GENOMIC DNA]</scope>
    <source>
        <strain evidence="2 3">NA-134</strain>
    </source>
</reference>
<dbReference type="InterPro" id="IPR023214">
    <property type="entry name" value="HAD_sf"/>
</dbReference>
<dbReference type="STRING" id="882082.SaccyDRAFT_2900"/>
<dbReference type="eggNOG" id="COG1011">
    <property type="taxonomic scope" value="Bacteria"/>
</dbReference>
<dbReference type="RefSeq" id="WP_005457071.1">
    <property type="nucleotide sequence ID" value="NZ_CM001440.1"/>
</dbReference>
<evidence type="ECO:0000256" key="1">
    <source>
        <dbReference type="ARBA" id="ARBA00022801"/>
    </source>
</evidence>
<dbReference type="OrthoDB" id="3680851at2"/>
<dbReference type="Gene3D" id="3.40.50.1000">
    <property type="entry name" value="HAD superfamily/HAD-like"/>
    <property type="match status" value="1"/>
</dbReference>
<dbReference type="Proteomes" id="UP000002791">
    <property type="component" value="Chromosome"/>
</dbReference>
<dbReference type="HOGENOM" id="CLU_074041_0_0_11"/>
<dbReference type="Gene3D" id="1.10.150.240">
    <property type="entry name" value="Putative phosphatase, domain 2"/>
    <property type="match status" value="1"/>
</dbReference>
<protein>
    <submittedName>
        <fullName evidence="2">Putative HAD superfamily hydrolase</fullName>
    </submittedName>
</protein>
<dbReference type="SFLD" id="SFLDG01129">
    <property type="entry name" value="C1.5:_HAD__Beta-PGM__Phosphata"/>
    <property type="match status" value="1"/>
</dbReference>